<protein>
    <recommendedName>
        <fullName evidence="1">KARI N-terminal Rossmann domain-containing protein</fullName>
    </recommendedName>
</protein>
<keyword evidence="3" id="KW-1185">Reference proteome</keyword>
<proteinExistence type="predicted"/>
<organism evidence="2 3">
    <name type="scientific">Catellatospora citrea</name>
    <dbReference type="NCBI Taxonomy" id="53366"/>
    <lineage>
        <taxon>Bacteria</taxon>
        <taxon>Bacillati</taxon>
        <taxon>Actinomycetota</taxon>
        <taxon>Actinomycetes</taxon>
        <taxon>Micromonosporales</taxon>
        <taxon>Micromonosporaceae</taxon>
        <taxon>Catellatospora</taxon>
    </lineage>
</organism>
<dbReference type="EMBL" id="BONH01000063">
    <property type="protein sequence ID" value="GIG02894.1"/>
    <property type="molecule type" value="Genomic_DNA"/>
</dbReference>
<accession>A0A8J3KQ96</accession>
<gene>
    <name evidence="2" type="ORF">Cci01nite_79870</name>
</gene>
<dbReference type="GO" id="GO:0009097">
    <property type="term" value="P:isoleucine biosynthetic process"/>
    <property type="evidence" value="ECO:0007669"/>
    <property type="project" value="TreeGrafter"/>
</dbReference>
<dbReference type="PROSITE" id="PS51850">
    <property type="entry name" value="KARI_N"/>
    <property type="match status" value="1"/>
</dbReference>
<dbReference type="PANTHER" id="PTHR21371">
    <property type="entry name" value="KETOL-ACID REDUCTOISOMERASE, MITOCHONDRIAL"/>
    <property type="match status" value="1"/>
</dbReference>
<dbReference type="SUPFAM" id="SSF51735">
    <property type="entry name" value="NAD(P)-binding Rossmann-fold domains"/>
    <property type="match status" value="1"/>
</dbReference>
<dbReference type="InterPro" id="IPR013023">
    <property type="entry name" value="KARI"/>
</dbReference>
<dbReference type="InterPro" id="IPR013116">
    <property type="entry name" value="KARI_N"/>
</dbReference>
<reference evidence="2 3" key="1">
    <citation type="submission" date="2021-01" db="EMBL/GenBank/DDBJ databases">
        <title>Whole genome shotgun sequence of Catellatospora citrea NBRC 14495.</title>
        <authorList>
            <person name="Komaki H."/>
            <person name="Tamura T."/>
        </authorList>
    </citation>
    <scope>NUCLEOTIDE SEQUENCE [LARGE SCALE GENOMIC DNA]</scope>
    <source>
        <strain evidence="2 3">NBRC 14495</strain>
    </source>
</reference>
<dbReference type="PANTHER" id="PTHR21371:SF1">
    <property type="entry name" value="KETOL-ACID REDUCTOISOMERASE, MITOCHONDRIAL"/>
    <property type="match status" value="1"/>
</dbReference>
<name>A0A8J3KQ96_9ACTN</name>
<comment type="caution">
    <text evidence="2">The sequence shown here is derived from an EMBL/GenBank/DDBJ whole genome shotgun (WGS) entry which is preliminary data.</text>
</comment>
<evidence type="ECO:0000313" key="2">
    <source>
        <dbReference type="EMBL" id="GIG02894.1"/>
    </source>
</evidence>
<dbReference type="GO" id="GO:0005829">
    <property type="term" value="C:cytosol"/>
    <property type="evidence" value="ECO:0007669"/>
    <property type="project" value="TreeGrafter"/>
</dbReference>
<dbReference type="Proteomes" id="UP000659904">
    <property type="component" value="Unassembled WGS sequence"/>
</dbReference>
<dbReference type="Pfam" id="PF07991">
    <property type="entry name" value="KARI_N"/>
    <property type="match status" value="1"/>
</dbReference>
<dbReference type="InterPro" id="IPR036291">
    <property type="entry name" value="NAD(P)-bd_dom_sf"/>
</dbReference>
<evidence type="ECO:0000259" key="1">
    <source>
        <dbReference type="PROSITE" id="PS51850"/>
    </source>
</evidence>
<feature type="domain" description="KARI N-terminal Rossmann" evidence="1">
    <location>
        <begin position="3"/>
        <end position="183"/>
    </location>
</feature>
<sequence length="237" mass="24934">MSIRVYYDNDAELSFIRSRRIAVIGFGEQGQAHALSLRDSGVEVTVGLRPGSPSRSRAQDCGLDVRDPAVAAAWADVIMVLVPDVAHRALHAQSIAPHLTPGKMLLIGNTLAARYGLIKVPPQVTLALIAPNGPGNLVREQYLAGGGVPCLVSIGHNPTGDGLALALSYAKAIGATRSGVVEVDFRDAIMIGLYGERVQAAGGTAALVRSKFALLNHTAASADWTCDRKPPGDQIRQ</sequence>
<dbReference type="Gene3D" id="3.40.50.720">
    <property type="entry name" value="NAD(P)-binding Rossmann-like Domain"/>
    <property type="match status" value="1"/>
</dbReference>
<evidence type="ECO:0000313" key="3">
    <source>
        <dbReference type="Proteomes" id="UP000659904"/>
    </source>
</evidence>
<dbReference type="GO" id="GO:0009099">
    <property type="term" value="P:L-valine biosynthetic process"/>
    <property type="evidence" value="ECO:0007669"/>
    <property type="project" value="TreeGrafter"/>
</dbReference>
<dbReference type="GO" id="GO:0004455">
    <property type="term" value="F:ketol-acid reductoisomerase activity"/>
    <property type="evidence" value="ECO:0007669"/>
    <property type="project" value="TreeGrafter"/>
</dbReference>
<dbReference type="AlphaFoldDB" id="A0A8J3KQ96"/>